<protein>
    <submittedName>
        <fullName evidence="1">Uncharacterized protein</fullName>
    </submittedName>
</protein>
<dbReference type="RefSeq" id="WP_298991620.1">
    <property type="nucleotide sequence ID" value="NZ_JBHSCY010000001.1"/>
</dbReference>
<proteinExistence type="predicted"/>
<dbReference type="Proteomes" id="UP001595826">
    <property type="component" value="Unassembled WGS sequence"/>
</dbReference>
<accession>A0ABV8RAQ7</accession>
<sequence length="70" mass="7910">MKTTYSTTIERGILTSAYKREIKESIKATKRDSLVKFKKLIEDHHAKAQSQTGTILQVSLFAFALLLVIV</sequence>
<name>A0ABV8RAQ7_9FLAO</name>
<evidence type="ECO:0000313" key="1">
    <source>
        <dbReference type="EMBL" id="MFC4268339.1"/>
    </source>
</evidence>
<dbReference type="EMBL" id="JBHSCY010000001">
    <property type="protein sequence ID" value="MFC4268339.1"/>
    <property type="molecule type" value="Genomic_DNA"/>
</dbReference>
<organism evidence="1 2">
    <name type="scientific">Polaribacter marinivivus</name>
    <dbReference type="NCBI Taxonomy" id="1524260"/>
    <lineage>
        <taxon>Bacteria</taxon>
        <taxon>Pseudomonadati</taxon>
        <taxon>Bacteroidota</taxon>
        <taxon>Flavobacteriia</taxon>
        <taxon>Flavobacteriales</taxon>
        <taxon>Flavobacteriaceae</taxon>
    </lineage>
</organism>
<gene>
    <name evidence="1" type="ORF">ACFOWD_05420</name>
</gene>
<comment type="caution">
    <text evidence="1">The sequence shown here is derived from an EMBL/GenBank/DDBJ whole genome shotgun (WGS) entry which is preliminary data.</text>
</comment>
<evidence type="ECO:0000313" key="2">
    <source>
        <dbReference type="Proteomes" id="UP001595826"/>
    </source>
</evidence>
<reference evidence="2" key="1">
    <citation type="journal article" date="2019" name="Int. J. Syst. Evol. Microbiol.">
        <title>The Global Catalogue of Microorganisms (GCM) 10K type strain sequencing project: providing services to taxonomists for standard genome sequencing and annotation.</title>
        <authorList>
            <consortium name="The Broad Institute Genomics Platform"/>
            <consortium name="The Broad Institute Genome Sequencing Center for Infectious Disease"/>
            <person name="Wu L."/>
            <person name="Ma J."/>
        </authorList>
    </citation>
    <scope>NUCLEOTIDE SEQUENCE [LARGE SCALE GENOMIC DNA]</scope>
    <source>
        <strain evidence="2">CECT 8655</strain>
    </source>
</reference>
<keyword evidence="2" id="KW-1185">Reference proteome</keyword>